<organism evidence="2">
    <name type="scientific">marine metagenome</name>
    <dbReference type="NCBI Taxonomy" id="408172"/>
    <lineage>
        <taxon>unclassified sequences</taxon>
        <taxon>metagenomes</taxon>
        <taxon>ecological metagenomes</taxon>
    </lineage>
</organism>
<evidence type="ECO:0000259" key="1">
    <source>
        <dbReference type="SMART" id="SM00418"/>
    </source>
</evidence>
<dbReference type="InterPro" id="IPR011991">
    <property type="entry name" value="ArsR-like_HTH"/>
</dbReference>
<dbReference type="InterPro" id="IPR036390">
    <property type="entry name" value="WH_DNA-bd_sf"/>
</dbReference>
<dbReference type="InterPro" id="IPR050313">
    <property type="entry name" value="Carb_Metab_HTH_regulators"/>
</dbReference>
<dbReference type="SMART" id="SM00418">
    <property type="entry name" value="HTH_ARSR"/>
    <property type="match status" value="1"/>
</dbReference>
<dbReference type="AlphaFoldDB" id="A0A382AWC8"/>
<evidence type="ECO:0000313" key="2">
    <source>
        <dbReference type="EMBL" id="SVB05880.1"/>
    </source>
</evidence>
<dbReference type="PANTHER" id="PTHR30363:SF28">
    <property type="entry name" value="TRANSCRIPTIONAL REGULATORY PROTEIN-RELATED"/>
    <property type="match status" value="1"/>
</dbReference>
<protein>
    <recommendedName>
        <fullName evidence="1">HTH arsR-type domain-containing protein</fullName>
    </recommendedName>
</protein>
<dbReference type="GO" id="GO:0003700">
    <property type="term" value="F:DNA-binding transcription factor activity"/>
    <property type="evidence" value="ECO:0007669"/>
    <property type="project" value="InterPro"/>
</dbReference>
<dbReference type="CDD" id="cd00090">
    <property type="entry name" value="HTH_ARSR"/>
    <property type="match status" value="1"/>
</dbReference>
<reference evidence="2" key="1">
    <citation type="submission" date="2018-05" db="EMBL/GenBank/DDBJ databases">
        <authorList>
            <person name="Lanie J.A."/>
            <person name="Ng W.-L."/>
            <person name="Kazmierczak K.M."/>
            <person name="Andrzejewski T.M."/>
            <person name="Davidsen T.M."/>
            <person name="Wayne K.J."/>
            <person name="Tettelin H."/>
            <person name="Glass J.I."/>
            <person name="Rusch D."/>
            <person name="Podicherti R."/>
            <person name="Tsui H.-C.T."/>
            <person name="Winkler M.E."/>
        </authorList>
    </citation>
    <scope>NUCLEOTIDE SEQUENCE</scope>
</reference>
<feature type="domain" description="HTH arsR-type" evidence="1">
    <location>
        <begin position="6"/>
        <end position="82"/>
    </location>
</feature>
<gene>
    <name evidence="2" type="ORF">METZ01_LOCUS158734</name>
</gene>
<proteinExistence type="predicted"/>
<dbReference type="PANTHER" id="PTHR30363">
    <property type="entry name" value="HTH-TYPE TRANSCRIPTIONAL REGULATOR SRLR-RELATED"/>
    <property type="match status" value="1"/>
</dbReference>
<dbReference type="EMBL" id="UINC01027140">
    <property type="protein sequence ID" value="SVB05880.1"/>
    <property type="molecule type" value="Genomic_DNA"/>
</dbReference>
<dbReference type="InterPro" id="IPR036388">
    <property type="entry name" value="WH-like_DNA-bd_sf"/>
</dbReference>
<dbReference type="Gene3D" id="1.10.10.10">
    <property type="entry name" value="Winged helix-like DNA-binding domain superfamily/Winged helix DNA-binding domain"/>
    <property type="match status" value="1"/>
</dbReference>
<name>A0A382AWC8_9ZZZZ</name>
<dbReference type="InterPro" id="IPR001845">
    <property type="entry name" value="HTH_ArsR_DNA-bd_dom"/>
</dbReference>
<accession>A0A382AWC8</accession>
<dbReference type="Pfam" id="PF13412">
    <property type="entry name" value="HTH_24"/>
    <property type="match status" value="1"/>
</dbReference>
<sequence>MNTNTNDTRTNIINLLKINAKMTINEVSTQLDMSSMGVRQHLSSLEREGLVEYYRQKSSRGRPKYIYTLTDKAKEIFPESYKSFAIEVLEEAENIGGGDLVNQLLTKRMESQIQSYEKRLQGKNLNKKIKELAKIRNEEGYMAKVSKDGDNYALIEYHCPISMIAKKYPILCETERELFQRVLGVEINREHHLMCGSHKCSYYIQTQMQTLEKK</sequence>
<dbReference type="SUPFAM" id="SSF46785">
    <property type="entry name" value="Winged helix' DNA-binding domain"/>
    <property type="match status" value="1"/>
</dbReference>